<keyword evidence="2" id="KW-0808">Transferase</keyword>
<dbReference type="InterPro" id="IPR001763">
    <property type="entry name" value="Rhodanese-like_dom"/>
</dbReference>
<dbReference type="InterPro" id="IPR045886">
    <property type="entry name" value="ThiF/MoeB/HesA"/>
</dbReference>
<dbReference type="Gene3D" id="3.40.50.720">
    <property type="entry name" value="NAD(P)-binding Rossmann-like Domain"/>
    <property type="match status" value="1"/>
</dbReference>
<name>A0ABW4PUN4_9MICO</name>
<sequence length="370" mass="38301">MSEQGALGPRYARQRRLPELGDAGQERLATSRVLVIGAGGLGAPLLSYLAAAGVGSLTVVDPDLVDLTNLHRQVLFTPADVGRAKAEVAAERLTLQNPEVEVRAVVDAVTPVTALDLLSGHDLVLDGSDNFPTRYLASDACEILRLPLVWGSILAFSGQVAVFRADTGGPTYRDLHPVPPRPGEVPSCAEAGVLGMLCGVIGSTMALEAVKVLAGMGDPLQGRVALYDALRSRWHELPLARDPSRAPVTALEDLRVTCALPGPSGPAGSAAAPEVLPVELPALLAAGVRVIDLRESSEITERGAVAGAEHVPLAELLALTGEARAALEGAVLLCAGGTRSGSAQRVLAEHGVGVRSLRGGAEALRAFRAR</sequence>
<dbReference type="GO" id="GO:0016779">
    <property type="term" value="F:nucleotidyltransferase activity"/>
    <property type="evidence" value="ECO:0007669"/>
    <property type="project" value="UniProtKB-KW"/>
</dbReference>
<dbReference type="Pfam" id="PF00581">
    <property type="entry name" value="Rhodanese"/>
    <property type="match status" value="1"/>
</dbReference>
<dbReference type="CDD" id="cd00757">
    <property type="entry name" value="ThiF_MoeB_HesA_family"/>
    <property type="match status" value="1"/>
</dbReference>
<dbReference type="InterPro" id="IPR000594">
    <property type="entry name" value="ThiF_NAD_FAD-bd"/>
</dbReference>
<protein>
    <submittedName>
        <fullName evidence="2">ThiF family adenylyltransferase</fullName>
    </submittedName>
</protein>
<dbReference type="PANTHER" id="PTHR10953">
    <property type="entry name" value="UBIQUITIN-ACTIVATING ENZYME E1"/>
    <property type="match status" value="1"/>
</dbReference>
<dbReference type="PROSITE" id="PS50206">
    <property type="entry name" value="RHODANESE_3"/>
    <property type="match status" value="1"/>
</dbReference>
<dbReference type="RefSeq" id="WP_343906339.1">
    <property type="nucleotide sequence ID" value="NZ_BAAAIS010000005.1"/>
</dbReference>
<comment type="caution">
    <text evidence="2">The sequence shown here is derived from an EMBL/GenBank/DDBJ whole genome shotgun (WGS) entry which is preliminary data.</text>
</comment>
<keyword evidence="2" id="KW-0548">Nucleotidyltransferase</keyword>
<dbReference type="Proteomes" id="UP001597280">
    <property type="component" value="Unassembled WGS sequence"/>
</dbReference>
<dbReference type="SUPFAM" id="SSF69572">
    <property type="entry name" value="Activating enzymes of the ubiquitin-like proteins"/>
    <property type="match status" value="1"/>
</dbReference>
<dbReference type="EMBL" id="JBHUFL010000001">
    <property type="protein sequence ID" value="MFD1833949.1"/>
    <property type="molecule type" value="Genomic_DNA"/>
</dbReference>
<organism evidence="2 3">
    <name type="scientific">Brachybacterium rhamnosum</name>
    <dbReference type="NCBI Taxonomy" id="173361"/>
    <lineage>
        <taxon>Bacteria</taxon>
        <taxon>Bacillati</taxon>
        <taxon>Actinomycetota</taxon>
        <taxon>Actinomycetes</taxon>
        <taxon>Micrococcales</taxon>
        <taxon>Dermabacteraceae</taxon>
        <taxon>Brachybacterium</taxon>
    </lineage>
</organism>
<dbReference type="SUPFAM" id="SSF52821">
    <property type="entry name" value="Rhodanese/Cell cycle control phosphatase"/>
    <property type="match status" value="1"/>
</dbReference>
<evidence type="ECO:0000313" key="2">
    <source>
        <dbReference type="EMBL" id="MFD1833949.1"/>
    </source>
</evidence>
<proteinExistence type="predicted"/>
<gene>
    <name evidence="2" type="ORF">ACFSDA_02570</name>
</gene>
<reference evidence="3" key="1">
    <citation type="journal article" date="2019" name="Int. J. Syst. Evol. Microbiol.">
        <title>The Global Catalogue of Microorganisms (GCM) 10K type strain sequencing project: providing services to taxonomists for standard genome sequencing and annotation.</title>
        <authorList>
            <consortium name="The Broad Institute Genomics Platform"/>
            <consortium name="The Broad Institute Genome Sequencing Center for Infectious Disease"/>
            <person name="Wu L."/>
            <person name="Ma J."/>
        </authorList>
    </citation>
    <scope>NUCLEOTIDE SEQUENCE [LARGE SCALE GENOMIC DNA]</scope>
    <source>
        <strain evidence="3">JCM 11650</strain>
    </source>
</reference>
<dbReference type="Pfam" id="PF00899">
    <property type="entry name" value="ThiF"/>
    <property type="match status" value="1"/>
</dbReference>
<dbReference type="CDD" id="cd00158">
    <property type="entry name" value="RHOD"/>
    <property type="match status" value="1"/>
</dbReference>
<accession>A0ABW4PUN4</accession>
<evidence type="ECO:0000259" key="1">
    <source>
        <dbReference type="PROSITE" id="PS50206"/>
    </source>
</evidence>
<dbReference type="Gene3D" id="3.40.250.10">
    <property type="entry name" value="Rhodanese-like domain"/>
    <property type="match status" value="1"/>
</dbReference>
<dbReference type="InterPro" id="IPR036873">
    <property type="entry name" value="Rhodanese-like_dom_sf"/>
</dbReference>
<dbReference type="PANTHER" id="PTHR10953:SF102">
    <property type="entry name" value="ADENYLYLTRANSFERASE AND SULFURTRANSFERASE MOCS3"/>
    <property type="match status" value="1"/>
</dbReference>
<feature type="domain" description="Rhodanese" evidence="1">
    <location>
        <begin position="284"/>
        <end position="368"/>
    </location>
</feature>
<evidence type="ECO:0000313" key="3">
    <source>
        <dbReference type="Proteomes" id="UP001597280"/>
    </source>
</evidence>
<keyword evidence="3" id="KW-1185">Reference proteome</keyword>
<dbReference type="InterPro" id="IPR035985">
    <property type="entry name" value="Ubiquitin-activating_enz"/>
</dbReference>